<evidence type="ECO:0000313" key="2">
    <source>
        <dbReference type="Proteomes" id="UP000091979"/>
    </source>
</evidence>
<organism evidence="1 2">
    <name type="scientific">Halodesulfovibrio spirochaetisodalis</name>
    <dbReference type="NCBI Taxonomy" id="1560234"/>
    <lineage>
        <taxon>Bacteria</taxon>
        <taxon>Pseudomonadati</taxon>
        <taxon>Thermodesulfobacteriota</taxon>
        <taxon>Desulfovibrionia</taxon>
        <taxon>Desulfovibrionales</taxon>
        <taxon>Desulfovibrionaceae</taxon>
        <taxon>Halodesulfovibrio</taxon>
    </lineage>
</organism>
<proteinExistence type="predicted"/>
<dbReference type="EMBL" id="JXMS01000010">
    <property type="protein sequence ID" value="OBQ52425.1"/>
    <property type="molecule type" value="Genomic_DNA"/>
</dbReference>
<keyword evidence="2" id="KW-1185">Reference proteome</keyword>
<protein>
    <submittedName>
        <fullName evidence="1">Uncharacterized protein</fullName>
    </submittedName>
</protein>
<evidence type="ECO:0000313" key="1">
    <source>
        <dbReference type="EMBL" id="OBQ52425.1"/>
    </source>
</evidence>
<sequence>MLYYAYMMQNLPITSGKRFYEARWGIVKASGRFCILKLTVGQLGGKPVEANASSGLGGIVLQGLYRKLNRYASFGFAGKSLDL</sequence>
<reference evidence="1 2" key="1">
    <citation type="submission" date="2015-01" db="EMBL/GenBank/DDBJ databases">
        <title>Desulfovibrio sp. JC271 draft genome sequence.</title>
        <authorList>
            <person name="Shivani Y."/>
            <person name="Subhash Y."/>
            <person name="Sasikala C."/>
            <person name="Ramana C.V."/>
        </authorList>
    </citation>
    <scope>NUCLEOTIDE SEQUENCE [LARGE SCALE GENOMIC DNA]</scope>
    <source>
        <strain evidence="1 2">JC271</strain>
    </source>
</reference>
<dbReference type="Proteomes" id="UP000091979">
    <property type="component" value="Unassembled WGS sequence"/>
</dbReference>
<accession>A0A1B7XE46</accession>
<dbReference type="PATRIC" id="fig|1560234.3.peg.338"/>
<name>A0A1B7XE46_9BACT</name>
<dbReference type="AlphaFoldDB" id="A0A1B7XE46"/>
<comment type="caution">
    <text evidence="1">The sequence shown here is derived from an EMBL/GenBank/DDBJ whole genome shotgun (WGS) entry which is preliminary data.</text>
</comment>
<gene>
    <name evidence="1" type="ORF">SP90_07580</name>
</gene>